<dbReference type="EMBL" id="CAKLBY020000044">
    <property type="protein sequence ID" value="CAK7916242.1"/>
    <property type="molecule type" value="Genomic_DNA"/>
</dbReference>
<gene>
    <name evidence="2" type="ORF">PM001_LOCUS5360</name>
</gene>
<accession>A0AAV1TDH2</accession>
<sequence length="60" mass="6963">MERRRRAADDSTGRRRRSRSSSPVSSRPTVPPLVFLGQTRGMYVHLKELLEFLCKYDAKP</sequence>
<organism evidence="2 3">
    <name type="scientific">Peronospora matthiolae</name>
    <dbReference type="NCBI Taxonomy" id="2874970"/>
    <lineage>
        <taxon>Eukaryota</taxon>
        <taxon>Sar</taxon>
        <taxon>Stramenopiles</taxon>
        <taxon>Oomycota</taxon>
        <taxon>Peronosporomycetes</taxon>
        <taxon>Peronosporales</taxon>
        <taxon>Peronosporaceae</taxon>
        <taxon>Peronospora</taxon>
    </lineage>
</organism>
<dbReference type="Proteomes" id="UP001162060">
    <property type="component" value="Unassembled WGS sequence"/>
</dbReference>
<name>A0AAV1TDH2_9STRA</name>
<evidence type="ECO:0000313" key="2">
    <source>
        <dbReference type="EMBL" id="CAK7916242.1"/>
    </source>
</evidence>
<dbReference type="AlphaFoldDB" id="A0AAV1TDH2"/>
<evidence type="ECO:0000256" key="1">
    <source>
        <dbReference type="SAM" id="MobiDB-lite"/>
    </source>
</evidence>
<protein>
    <submittedName>
        <fullName evidence="2">Uncharacterized protein</fullName>
    </submittedName>
</protein>
<proteinExistence type="predicted"/>
<evidence type="ECO:0000313" key="3">
    <source>
        <dbReference type="Proteomes" id="UP001162060"/>
    </source>
</evidence>
<reference evidence="2" key="1">
    <citation type="submission" date="2024-01" db="EMBL/GenBank/DDBJ databases">
        <authorList>
            <person name="Webb A."/>
        </authorList>
    </citation>
    <scope>NUCLEOTIDE SEQUENCE</scope>
    <source>
        <strain evidence="2">Pm1</strain>
    </source>
</reference>
<feature type="region of interest" description="Disordered" evidence="1">
    <location>
        <begin position="1"/>
        <end position="32"/>
    </location>
</feature>
<comment type="caution">
    <text evidence="2">The sequence shown here is derived from an EMBL/GenBank/DDBJ whole genome shotgun (WGS) entry which is preliminary data.</text>
</comment>
<feature type="compositionally biased region" description="Basic and acidic residues" evidence="1">
    <location>
        <begin position="1"/>
        <end position="13"/>
    </location>
</feature>